<evidence type="ECO:0000256" key="1">
    <source>
        <dbReference type="ARBA" id="ARBA00004123"/>
    </source>
</evidence>
<dbReference type="InterPro" id="IPR016197">
    <property type="entry name" value="Chromo-like_dom_sf"/>
</dbReference>
<dbReference type="InterPro" id="IPR017984">
    <property type="entry name" value="Chromo_dom_subgr"/>
</dbReference>
<dbReference type="InterPro" id="IPR000953">
    <property type="entry name" value="Chromo/chromo_shadow_dom"/>
</dbReference>
<dbReference type="PROSITE" id="PS50013">
    <property type="entry name" value="CHROMO_2"/>
    <property type="match status" value="2"/>
</dbReference>
<evidence type="ECO:0000256" key="3">
    <source>
        <dbReference type="SAM" id="MobiDB-lite"/>
    </source>
</evidence>
<comment type="subcellular location">
    <subcellularLocation>
        <location evidence="1">Nucleus</location>
    </subcellularLocation>
</comment>
<dbReference type="InterPro" id="IPR032135">
    <property type="entry name" value="DUF4817"/>
</dbReference>
<dbReference type="CDD" id="cd18631">
    <property type="entry name" value="CD_HP1_like"/>
    <property type="match status" value="1"/>
</dbReference>
<dbReference type="Pfam" id="PF00385">
    <property type="entry name" value="Chromo"/>
    <property type="match status" value="1"/>
</dbReference>
<dbReference type="Gene3D" id="2.40.50.40">
    <property type="match status" value="2"/>
</dbReference>
<dbReference type="InterPro" id="IPR023779">
    <property type="entry name" value="Chromodomain_CS"/>
</dbReference>
<gene>
    <name evidence="5" type="ORF">ANN_05311</name>
</gene>
<feature type="compositionally biased region" description="Basic and acidic residues" evidence="3">
    <location>
        <begin position="129"/>
        <end position="138"/>
    </location>
</feature>
<dbReference type="PROSITE" id="PS00598">
    <property type="entry name" value="CHROMO_1"/>
    <property type="match status" value="1"/>
</dbReference>
<organism evidence="5 6">
    <name type="scientific">Periplaneta americana</name>
    <name type="common">American cockroach</name>
    <name type="synonym">Blatta americana</name>
    <dbReference type="NCBI Taxonomy" id="6978"/>
    <lineage>
        <taxon>Eukaryota</taxon>
        <taxon>Metazoa</taxon>
        <taxon>Ecdysozoa</taxon>
        <taxon>Arthropoda</taxon>
        <taxon>Hexapoda</taxon>
        <taxon>Insecta</taxon>
        <taxon>Pterygota</taxon>
        <taxon>Neoptera</taxon>
        <taxon>Polyneoptera</taxon>
        <taxon>Dictyoptera</taxon>
        <taxon>Blattodea</taxon>
        <taxon>Blattoidea</taxon>
        <taxon>Blattidae</taxon>
        <taxon>Blattinae</taxon>
        <taxon>Periplaneta</taxon>
    </lineage>
</organism>
<dbReference type="Pfam" id="PF16087">
    <property type="entry name" value="DUF4817"/>
    <property type="match status" value="1"/>
</dbReference>
<dbReference type="PANTHER" id="PTHR22812">
    <property type="entry name" value="CHROMOBOX PROTEIN"/>
    <property type="match status" value="1"/>
</dbReference>
<dbReference type="SMART" id="SM00300">
    <property type="entry name" value="ChSh"/>
    <property type="match status" value="1"/>
</dbReference>
<dbReference type="Pfam" id="PF01393">
    <property type="entry name" value="Chromo_shadow"/>
    <property type="match status" value="1"/>
</dbReference>
<dbReference type="EMBL" id="JAJSOF020000013">
    <property type="protein sequence ID" value="KAJ4443637.1"/>
    <property type="molecule type" value="Genomic_DNA"/>
</dbReference>
<feature type="compositionally biased region" description="Basic and acidic residues" evidence="3">
    <location>
        <begin position="149"/>
        <end position="177"/>
    </location>
</feature>
<dbReference type="SUPFAM" id="SSF54160">
    <property type="entry name" value="Chromo domain-like"/>
    <property type="match status" value="2"/>
</dbReference>
<keyword evidence="6" id="KW-1185">Reference proteome</keyword>
<evidence type="ECO:0000256" key="2">
    <source>
        <dbReference type="ARBA" id="ARBA00023242"/>
    </source>
</evidence>
<accession>A0ABQ8TAS0</accession>
<dbReference type="InterPro" id="IPR008251">
    <property type="entry name" value="Chromo_shadow_dom"/>
</dbReference>
<feature type="region of interest" description="Disordered" evidence="3">
    <location>
        <begin position="129"/>
        <end position="177"/>
    </location>
</feature>
<evidence type="ECO:0000313" key="6">
    <source>
        <dbReference type="Proteomes" id="UP001148838"/>
    </source>
</evidence>
<dbReference type="InterPro" id="IPR023780">
    <property type="entry name" value="Chromo_domain"/>
</dbReference>
<keyword evidence="2" id="KW-0539">Nucleus</keyword>
<feature type="domain" description="Chromo" evidence="4">
    <location>
        <begin position="79"/>
        <end position="137"/>
    </location>
</feature>
<proteinExistence type="predicted"/>
<sequence length="505" mass="58660">MQCGVLKNTGLVNVEYPTPTERIFHFYHCQCCAIIVYARYGPLRTSMYGDFHIFNHCVKMSKKSEKGSAPTSAEGEEEFSVEKVLDRRVRNGKVEYFLKWKGYSNDDNTWEPEENLDCPDLISEFEDNRKKREAAKKDDKKRKSTSTPSDDKKPAKKKQTDEEKKPQGFDRGLEPERIIGATDSSGELMFLMKWKGTDEADLVPAKKANITCPQIVIQFYEERLTWHSSTHDEEDKGLSTMNCMIDSAILAELHLNPNRCYKKYLLKEVDYEFKEADEPREFNLPTLPQRCITYEAEKLPSKYGVHSEEYVPIHTCDSHVECRSRVPHKGGAREDMRSDRRSELRGALRTRRGRETKQWSLRRGAIQTAAQAVFKMVSMEQKVLAVLEYEKSFSFVTVQCGFQRQYPGTSPPDHQSILQWHRQFKATGTVSKDDSSGLPNVSNETVERVRVSFIRNPQKSTFCTSRELDIPQPTVWKILRTQMRMKLYWIQLLQKLKPEDLVKRY</sequence>
<dbReference type="PRINTS" id="PR00504">
    <property type="entry name" value="CHROMODOMAIN"/>
</dbReference>
<comment type="caution">
    <text evidence="5">The sequence shown here is derived from an EMBL/GenBank/DDBJ whole genome shotgun (WGS) entry which is preliminary data.</text>
</comment>
<name>A0ABQ8TAS0_PERAM</name>
<protein>
    <recommendedName>
        <fullName evidence="4">Chromo domain-containing protein</fullName>
    </recommendedName>
</protein>
<evidence type="ECO:0000313" key="5">
    <source>
        <dbReference type="EMBL" id="KAJ4443637.1"/>
    </source>
</evidence>
<reference evidence="5 6" key="1">
    <citation type="journal article" date="2022" name="Allergy">
        <title>Genome assembly and annotation of Periplaneta americana reveal a comprehensive cockroach allergen profile.</title>
        <authorList>
            <person name="Wang L."/>
            <person name="Xiong Q."/>
            <person name="Saelim N."/>
            <person name="Wang L."/>
            <person name="Nong W."/>
            <person name="Wan A.T."/>
            <person name="Shi M."/>
            <person name="Liu X."/>
            <person name="Cao Q."/>
            <person name="Hui J.H.L."/>
            <person name="Sookrung N."/>
            <person name="Leung T.F."/>
            <person name="Tungtrongchitr A."/>
            <person name="Tsui S.K.W."/>
        </authorList>
    </citation>
    <scope>NUCLEOTIDE SEQUENCE [LARGE SCALE GENOMIC DNA]</scope>
    <source>
        <strain evidence="5">PWHHKU_190912</strain>
    </source>
</reference>
<dbReference type="InterPro" id="IPR051219">
    <property type="entry name" value="Heterochromatin_chromo-domain"/>
</dbReference>
<dbReference type="Proteomes" id="UP001148838">
    <property type="component" value="Unassembled WGS sequence"/>
</dbReference>
<dbReference type="SMART" id="SM00298">
    <property type="entry name" value="CHROMO"/>
    <property type="match status" value="2"/>
</dbReference>
<feature type="domain" description="Chromo" evidence="4">
    <location>
        <begin position="173"/>
        <end position="231"/>
    </location>
</feature>
<evidence type="ECO:0000259" key="4">
    <source>
        <dbReference type="PROSITE" id="PS50013"/>
    </source>
</evidence>